<feature type="transmembrane region" description="Helical" evidence="11">
    <location>
        <begin position="378"/>
        <end position="404"/>
    </location>
</feature>
<evidence type="ECO:0000256" key="8">
    <source>
        <dbReference type="ARBA" id="ARBA00022989"/>
    </source>
</evidence>
<feature type="transmembrane region" description="Helical" evidence="11">
    <location>
        <begin position="479"/>
        <end position="497"/>
    </location>
</feature>
<feature type="transmembrane region" description="Helical" evidence="11">
    <location>
        <begin position="742"/>
        <end position="767"/>
    </location>
</feature>
<dbReference type="GO" id="GO:0004222">
    <property type="term" value="F:metalloendopeptidase activity"/>
    <property type="evidence" value="ECO:0007669"/>
    <property type="project" value="InterPro"/>
</dbReference>
<evidence type="ECO:0000256" key="2">
    <source>
        <dbReference type="ARBA" id="ARBA00022475"/>
    </source>
</evidence>
<evidence type="ECO:0000256" key="10">
    <source>
        <dbReference type="ARBA" id="ARBA00023136"/>
    </source>
</evidence>
<evidence type="ECO:0000256" key="7">
    <source>
        <dbReference type="ARBA" id="ARBA00022833"/>
    </source>
</evidence>
<feature type="transmembrane region" description="Helical" evidence="11">
    <location>
        <begin position="253"/>
        <end position="271"/>
    </location>
</feature>
<keyword evidence="5" id="KW-0479">Metal-binding</keyword>
<feature type="transmembrane region" description="Helical" evidence="11">
    <location>
        <begin position="92"/>
        <end position="113"/>
    </location>
</feature>
<keyword evidence="8 11" id="KW-1133">Transmembrane helix</keyword>
<dbReference type="GO" id="GO:0006508">
    <property type="term" value="P:proteolysis"/>
    <property type="evidence" value="ECO:0007669"/>
    <property type="project" value="UniProtKB-KW"/>
</dbReference>
<feature type="transmembrane region" description="Helical" evidence="11">
    <location>
        <begin position="664"/>
        <end position="687"/>
    </location>
</feature>
<feature type="transmembrane region" description="Helical" evidence="11">
    <location>
        <begin position="416"/>
        <end position="433"/>
    </location>
</feature>
<feature type="transmembrane region" description="Helical" evidence="11">
    <location>
        <begin position="535"/>
        <end position="555"/>
    </location>
</feature>
<dbReference type="EMBL" id="SLWS01000007">
    <property type="protein sequence ID" value="TCO55659.1"/>
    <property type="molecule type" value="Genomic_DNA"/>
</dbReference>
<evidence type="ECO:0000313" key="14">
    <source>
        <dbReference type="Proteomes" id="UP000295680"/>
    </source>
</evidence>
<dbReference type="PANTHER" id="PTHR43221:SF2">
    <property type="entry name" value="PROTEASE HTPX HOMOLOG"/>
    <property type="match status" value="1"/>
</dbReference>
<feature type="transmembrane region" description="Helical" evidence="11">
    <location>
        <begin position="601"/>
        <end position="619"/>
    </location>
</feature>
<dbReference type="GO" id="GO:0046872">
    <property type="term" value="F:metal ion binding"/>
    <property type="evidence" value="ECO:0007669"/>
    <property type="project" value="UniProtKB-KW"/>
</dbReference>
<dbReference type="InterPro" id="IPR001915">
    <property type="entry name" value="Peptidase_M48"/>
</dbReference>
<dbReference type="RefSeq" id="WP_132121669.1">
    <property type="nucleotide sequence ID" value="NZ_SLWS01000007.1"/>
</dbReference>
<feature type="transmembrane region" description="Helical" evidence="11">
    <location>
        <begin position="626"/>
        <end position="644"/>
    </location>
</feature>
<feature type="transmembrane region" description="Helical" evidence="11">
    <location>
        <begin position="788"/>
        <end position="810"/>
    </location>
</feature>
<dbReference type="Proteomes" id="UP000295680">
    <property type="component" value="Unassembled WGS sequence"/>
</dbReference>
<feature type="transmembrane region" description="Helical" evidence="11">
    <location>
        <begin position="694"/>
        <end position="717"/>
    </location>
</feature>
<keyword evidence="6" id="KW-0378">Hydrolase</keyword>
<feature type="transmembrane region" description="Helical" evidence="11">
    <location>
        <begin position="562"/>
        <end position="581"/>
    </location>
</feature>
<feature type="domain" description="Peptidase M48" evidence="12">
    <location>
        <begin position="132"/>
        <end position="335"/>
    </location>
</feature>
<dbReference type="CDD" id="cd07329">
    <property type="entry name" value="M56_like"/>
    <property type="match status" value="1"/>
</dbReference>
<keyword evidence="4 11" id="KW-0812">Transmembrane</keyword>
<evidence type="ECO:0000256" key="11">
    <source>
        <dbReference type="SAM" id="Phobius"/>
    </source>
</evidence>
<keyword evidence="10 11" id="KW-0472">Membrane</keyword>
<dbReference type="Gene3D" id="3.30.2010.10">
    <property type="entry name" value="Metalloproteases ('zincins'), catalytic domain"/>
    <property type="match status" value="1"/>
</dbReference>
<feature type="transmembrane region" description="Helical" evidence="11">
    <location>
        <begin position="211"/>
        <end position="233"/>
    </location>
</feature>
<evidence type="ECO:0000259" key="12">
    <source>
        <dbReference type="Pfam" id="PF01435"/>
    </source>
</evidence>
<protein>
    <submittedName>
        <fullName evidence="13">Zn-dependent protease with chaperone function</fullName>
    </submittedName>
</protein>
<evidence type="ECO:0000256" key="6">
    <source>
        <dbReference type="ARBA" id="ARBA00022801"/>
    </source>
</evidence>
<feature type="transmembrane region" description="Helical" evidence="11">
    <location>
        <begin position="347"/>
        <end position="366"/>
    </location>
</feature>
<dbReference type="Pfam" id="PF01435">
    <property type="entry name" value="Peptidase_M48"/>
    <property type="match status" value="1"/>
</dbReference>
<gene>
    <name evidence="13" type="ORF">EV192_10781</name>
</gene>
<keyword evidence="3 13" id="KW-0645">Protease</keyword>
<evidence type="ECO:0000256" key="9">
    <source>
        <dbReference type="ARBA" id="ARBA00023049"/>
    </source>
</evidence>
<evidence type="ECO:0000256" key="4">
    <source>
        <dbReference type="ARBA" id="ARBA00022692"/>
    </source>
</evidence>
<proteinExistence type="predicted"/>
<name>A0A4R2JH06_9PSEU</name>
<keyword evidence="7" id="KW-0862">Zinc</keyword>
<dbReference type="InterPro" id="IPR050083">
    <property type="entry name" value="HtpX_protease"/>
</dbReference>
<evidence type="ECO:0000256" key="1">
    <source>
        <dbReference type="ARBA" id="ARBA00001947"/>
    </source>
</evidence>
<evidence type="ECO:0000256" key="5">
    <source>
        <dbReference type="ARBA" id="ARBA00022723"/>
    </source>
</evidence>
<dbReference type="AlphaFoldDB" id="A0A4R2JH06"/>
<dbReference type="PANTHER" id="PTHR43221">
    <property type="entry name" value="PROTEASE HTPX"/>
    <property type="match status" value="1"/>
</dbReference>
<comment type="caution">
    <text evidence="13">The sequence shown here is derived from an EMBL/GenBank/DDBJ whole genome shotgun (WGS) entry which is preliminary data.</text>
</comment>
<accession>A0A4R2JH06</accession>
<dbReference type="OrthoDB" id="4889053at2"/>
<keyword evidence="14" id="KW-1185">Reference proteome</keyword>
<sequence>MSHPRPQIDERVLGAGTTVRFALLSVLIFATSTLMALYILLYFSSYDDFGCSLAAGINIDPPDSAANVINKRGLQWEAYDACTRYYASPPSWWVLTVWLILLCAITSGLFWMLPVWKSRRGRVVPLEDIDDDGRLRRLLTDLAATAGLTRLPRVVVDPSSSSTGAVVFGRNRRPTVRLPGGLVAVRRTAPDHFRTVLLHEFAHIRNRDVTITYLTIALWRVFLAVSLLPFVGWSVTRFVTESQSTVWVSEVPILTRGLLLTVVMVLLVYLARSDVLRSREIYADLAASRWGAAPLGSAVTKPDTSSGTVRRVLGSFAELWSIHPRWDLRCETLTDPAVLFGVRALPMFLTGATAAVINTNVWYLLAQYVLLSGWMEQAAAIATASLVAGVIGIALWRAVVYAVLTSRRVPSGVRAGLWLGAGMVAGGVVTGQGTSNQWLPAEPEVFVLVVLTATAFTWWIAQCALLWGGVWKGRKIRPVMLLCLGIACLALSWWFFWWQTQGVALAAGWAHIGLSTSDINRARDLMASSFYGRDLGHSGSLPVIDAVYAVVLVVLRQMFVAPLGPVAIAGLWIVPLLAWAIRAPNGNHPVIVGDFSGPHRWARAAIPYVGADAMLRATALPPLRRVLVPGLLGGVLCWAAQVGVQAHMHALLRSTISPVDFAMIFLAWILAVLVIAAAVAAVVASALVSRYRLLAALIAAETATLVGFVGVFGLWSFDGCLQSLTVYEQSCMWRPGTIKGLYNFFLGPALSIALLLGIAAAAIVAMLSRIRASTGSVTSQENRTSGVFARRVGVGILCTVTVGTAIITVVELSPQSSRLPTPVDVQRQMQQYVPAVADPPPSAQSKALMVQAWRDFGGGKLMDRFYDDRRRLFVAVKELVDAGKNVADLREVRPLCVDIADLAQATVHYFRVPDQRVQQTWTTFVTQAWQHSQDCEKGLDQQDVDRFNASMHGLAAAQDVSNSVDNQIDALMRAGGLKP</sequence>
<comment type="cofactor">
    <cofactor evidence="1">
        <name>Zn(2+)</name>
        <dbReference type="ChEBI" id="CHEBI:29105"/>
    </cofactor>
</comment>
<keyword evidence="9" id="KW-0482">Metalloprotease</keyword>
<evidence type="ECO:0000256" key="3">
    <source>
        <dbReference type="ARBA" id="ARBA00022670"/>
    </source>
</evidence>
<evidence type="ECO:0000313" key="13">
    <source>
        <dbReference type="EMBL" id="TCO55659.1"/>
    </source>
</evidence>
<reference evidence="13 14" key="1">
    <citation type="submission" date="2019-03" db="EMBL/GenBank/DDBJ databases">
        <title>Genomic Encyclopedia of Type Strains, Phase IV (KMG-IV): sequencing the most valuable type-strain genomes for metagenomic binning, comparative biology and taxonomic classification.</title>
        <authorList>
            <person name="Goeker M."/>
        </authorList>
    </citation>
    <scope>NUCLEOTIDE SEQUENCE [LARGE SCALE GENOMIC DNA]</scope>
    <source>
        <strain evidence="13 14">DSM 45934</strain>
    </source>
</reference>
<feature type="transmembrane region" description="Helical" evidence="11">
    <location>
        <begin position="21"/>
        <end position="43"/>
    </location>
</feature>
<feature type="transmembrane region" description="Helical" evidence="11">
    <location>
        <begin position="445"/>
        <end position="467"/>
    </location>
</feature>
<keyword evidence="2" id="KW-1003">Cell membrane</keyword>
<organism evidence="13 14">
    <name type="scientific">Actinocrispum wychmicini</name>
    <dbReference type="NCBI Taxonomy" id="1213861"/>
    <lineage>
        <taxon>Bacteria</taxon>
        <taxon>Bacillati</taxon>
        <taxon>Actinomycetota</taxon>
        <taxon>Actinomycetes</taxon>
        <taxon>Pseudonocardiales</taxon>
        <taxon>Pseudonocardiaceae</taxon>
        <taxon>Actinocrispum</taxon>
    </lineage>
</organism>